<keyword evidence="4" id="KW-1185">Reference proteome</keyword>
<comment type="caution">
    <text evidence="3">The sequence shown here is derived from an EMBL/GenBank/DDBJ whole genome shotgun (WGS) entry which is preliminary data.</text>
</comment>
<feature type="signal peptide" evidence="2">
    <location>
        <begin position="1"/>
        <end position="22"/>
    </location>
</feature>
<dbReference type="EMBL" id="NBIV01000199">
    <property type="protein sequence ID" value="PXF41723.1"/>
    <property type="molecule type" value="Genomic_DNA"/>
</dbReference>
<feature type="chain" id="PRO_5016172208" evidence="2">
    <location>
        <begin position="23"/>
        <end position="207"/>
    </location>
</feature>
<sequence length="207" mass="23047">MKRFILYLASVVLCICAASVSAVPQPDEKALIEAECDVPPAVAYCLDMMHLGSNYNSDGSQESAELQHDVDEVPIGMCAWGDWVGKLSADECMQVLAEYEDEDDEDDDVPETGNEAETEVHTTRIFKKIKRGLKKIGKKISKGAKKVAKGVNRAGKKIAKGFKRTVRKVTKFCKRNPKVCKKVAEYGIKIIRGKGNRNSRTTRYPQY</sequence>
<feature type="region of interest" description="Disordered" evidence="1">
    <location>
        <begin position="101"/>
        <end position="120"/>
    </location>
</feature>
<organism evidence="3 4">
    <name type="scientific">Gracilariopsis chorda</name>
    <dbReference type="NCBI Taxonomy" id="448386"/>
    <lineage>
        <taxon>Eukaryota</taxon>
        <taxon>Rhodophyta</taxon>
        <taxon>Florideophyceae</taxon>
        <taxon>Rhodymeniophycidae</taxon>
        <taxon>Gracilariales</taxon>
        <taxon>Gracilariaceae</taxon>
        <taxon>Gracilariopsis</taxon>
    </lineage>
</organism>
<keyword evidence="2" id="KW-0732">Signal</keyword>
<accession>A0A2V3II71</accession>
<evidence type="ECO:0000313" key="4">
    <source>
        <dbReference type="Proteomes" id="UP000247409"/>
    </source>
</evidence>
<feature type="compositionally biased region" description="Acidic residues" evidence="1">
    <location>
        <begin position="101"/>
        <end position="117"/>
    </location>
</feature>
<evidence type="ECO:0000256" key="1">
    <source>
        <dbReference type="SAM" id="MobiDB-lite"/>
    </source>
</evidence>
<evidence type="ECO:0000313" key="3">
    <source>
        <dbReference type="EMBL" id="PXF41723.1"/>
    </source>
</evidence>
<dbReference type="AlphaFoldDB" id="A0A2V3II71"/>
<gene>
    <name evidence="3" type="ORF">BWQ96_08553</name>
</gene>
<dbReference type="Proteomes" id="UP000247409">
    <property type="component" value="Unassembled WGS sequence"/>
</dbReference>
<reference evidence="3 4" key="1">
    <citation type="journal article" date="2018" name="Mol. Biol. Evol.">
        <title>Analysis of the draft genome of the red seaweed Gracilariopsis chorda provides insights into genome size evolution in Rhodophyta.</title>
        <authorList>
            <person name="Lee J."/>
            <person name="Yang E.C."/>
            <person name="Graf L."/>
            <person name="Yang J.H."/>
            <person name="Qiu H."/>
            <person name="Zel Zion U."/>
            <person name="Chan C.X."/>
            <person name="Stephens T.G."/>
            <person name="Weber A.P.M."/>
            <person name="Boo G.H."/>
            <person name="Boo S.M."/>
            <person name="Kim K.M."/>
            <person name="Shin Y."/>
            <person name="Jung M."/>
            <person name="Lee S.J."/>
            <person name="Yim H.S."/>
            <person name="Lee J.H."/>
            <person name="Bhattacharya D."/>
            <person name="Yoon H.S."/>
        </authorList>
    </citation>
    <scope>NUCLEOTIDE SEQUENCE [LARGE SCALE GENOMIC DNA]</scope>
    <source>
        <strain evidence="3 4">SKKU-2015</strain>
        <tissue evidence="3">Whole body</tissue>
    </source>
</reference>
<protein>
    <submittedName>
        <fullName evidence="3">Uncharacterized protein</fullName>
    </submittedName>
</protein>
<dbReference type="OrthoDB" id="11863at2759"/>
<proteinExistence type="predicted"/>
<evidence type="ECO:0000256" key="2">
    <source>
        <dbReference type="SAM" id="SignalP"/>
    </source>
</evidence>
<name>A0A2V3II71_9FLOR</name>